<keyword evidence="1" id="KW-0175">Coiled coil</keyword>
<evidence type="ECO:0000256" key="2">
    <source>
        <dbReference type="SAM" id="MobiDB-lite"/>
    </source>
</evidence>
<reference evidence="4" key="1">
    <citation type="journal article" date="2023" name="Mol. Phylogenet. Evol.">
        <title>Genome-scale phylogeny and comparative genomics of the fungal order Sordariales.</title>
        <authorList>
            <person name="Hensen N."/>
            <person name="Bonometti L."/>
            <person name="Westerberg I."/>
            <person name="Brannstrom I.O."/>
            <person name="Guillou S."/>
            <person name="Cros-Aarteil S."/>
            <person name="Calhoun S."/>
            <person name="Haridas S."/>
            <person name="Kuo A."/>
            <person name="Mondo S."/>
            <person name="Pangilinan J."/>
            <person name="Riley R."/>
            <person name="LaButti K."/>
            <person name="Andreopoulos B."/>
            <person name="Lipzen A."/>
            <person name="Chen C."/>
            <person name="Yan M."/>
            <person name="Daum C."/>
            <person name="Ng V."/>
            <person name="Clum A."/>
            <person name="Steindorff A."/>
            <person name="Ohm R.A."/>
            <person name="Martin F."/>
            <person name="Silar P."/>
            <person name="Natvig D.O."/>
            <person name="Lalanne C."/>
            <person name="Gautier V."/>
            <person name="Ament-Velasquez S.L."/>
            <person name="Kruys A."/>
            <person name="Hutchinson M.I."/>
            <person name="Powell A.J."/>
            <person name="Barry K."/>
            <person name="Miller A.N."/>
            <person name="Grigoriev I.V."/>
            <person name="Debuchy R."/>
            <person name="Gladieux P."/>
            <person name="Hiltunen Thoren M."/>
            <person name="Johannesson H."/>
        </authorList>
    </citation>
    <scope>NUCLEOTIDE SEQUENCE</scope>
    <source>
        <strain evidence="4">CBS 892.96</strain>
    </source>
</reference>
<evidence type="ECO:0000256" key="1">
    <source>
        <dbReference type="SAM" id="Coils"/>
    </source>
</evidence>
<feature type="compositionally biased region" description="Basic and acidic residues" evidence="2">
    <location>
        <begin position="1"/>
        <end position="10"/>
    </location>
</feature>
<evidence type="ECO:0000313" key="5">
    <source>
        <dbReference type="Proteomes" id="UP001302321"/>
    </source>
</evidence>
<gene>
    <name evidence="4" type="ORF">QBC36DRAFT_292655</name>
</gene>
<dbReference type="PANTHER" id="PTHR19327">
    <property type="entry name" value="GOLGIN"/>
    <property type="match status" value="1"/>
</dbReference>
<feature type="compositionally biased region" description="Polar residues" evidence="2">
    <location>
        <begin position="705"/>
        <end position="749"/>
    </location>
</feature>
<feature type="compositionally biased region" description="Basic and acidic residues" evidence="2">
    <location>
        <begin position="41"/>
        <end position="51"/>
    </location>
</feature>
<feature type="region of interest" description="Disordered" evidence="2">
    <location>
        <begin position="705"/>
        <end position="753"/>
    </location>
</feature>
<proteinExistence type="predicted"/>
<feature type="compositionally biased region" description="Polar residues" evidence="2">
    <location>
        <begin position="1127"/>
        <end position="1140"/>
    </location>
</feature>
<feature type="region of interest" description="Disordered" evidence="2">
    <location>
        <begin position="186"/>
        <end position="206"/>
    </location>
</feature>
<feature type="region of interest" description="Disordered" evidence="2">
    <location>
        <begin position="222"/>
        <end position="249"/>
    </location>
</feature>
<feature type="compositionally biased region" description="Polar residues" evidence="2">
    <location>
        <begin position="186"/>
        <end position="195"/>
    </location>
</feature>
<feature type="coiled-coil region" evidence="1">
    <location>
        <begin position="891"/>
        <end position="995"/>
    </location>
</feature>
<feature type="compositionally biased region" description="Low complexity" evidence="2">
    <location>
        <begin position="274"/>
        <end position="283"/>
    </location>
</feature>
<feature type="coiled-coil region" evidence="1">
    <location>
        <begin position="759"/>
        <end position="863"/>
    </location>
</feature>
<dbReference type="InterPro" id="IPR056023">
    <property type="entry name" value="DUF7603"/>
</dbReference>
<feature type="coiled-coil region" evidence="1">
    <location>
        <begin position="1042"/>
        <end position="1073"/>
    </location>
</feature>
<dbReference type="EMBL" id="MU866294">
    <property type="protein sequence ID" value="KAK4174228.1"/>
    <property type="molecule type" value="Genomic_DNA"/>
</dbReference>
<feature type="region of interest" description="Disordered" evidence="2">
    <location>
        <begin position="1"/>
        <end position="110"/>
    </location>
</feature>
<dbReference type="PANTHER" id="PTHR19327:SF0">
    <property type="entry name" value="GOLGIN SUBFAMILY A MEMBER 4"/>
    <property type="match status" value="1"/>
</dbReference>
<feature type="coiled-coil region" evidence="1">
    <location>
        <begin position="1143"/>
        <end position="1205"/>
    </location>
</feature>
<feature type="domain" description="DUF7603" evidence="3">
    <location>
        <begin position="928"/>
        <end position="1036"/>
    </location>
</feature>
<keyword evidence="5" id="KW-1185">Reference proteome</keyword>
<evidence type="ECO:0000313" key="4">
    <source>
        <dbReference type="EMBL" id="KAK4174228.1"/>
    </source>
</evidence>
<organism evidence="4 5">
    <name type="scientific">Triangularia setosa</name>
    <dbReference type="NCBI Taxonomy" id="2587417"/>
    <lineage>
        <taxon>Eukaryota</taxon>
        <taxon>Fungi</taxon>
        <taxon>Dikarya</taxon>
        <taxon>Ascomycota</taxon>
        <taxon>Pezizomycotina</taxon>
        <taxon>Sordariomycetes</taxon>
        <taxon>Sordariomycetidae</taxon>
        <taxon>Sordariales</taxon>
        <taxon>Podosporaceae</taxon>
        <taxon>Triangularia</taxon>
    </lineage>
</organism>
<dbReference type="Pfam" id="PF24554">
    <property type="entry name" value="DUF7603"/>
    <property type="match status" value="1"/>
</dbReference>
<protein>
    <recommendedName>
        <fullName evidence="3">DUF7603 domain-containing protein</fullName>
    </recommendedName>
</protein>
<reference evidence="4" key="2">
    <citation type="submission" date="2023-05" db="EMBL/GenBank/DDBJ databases">
        <authorList>
            <consortium name="Lawrence Berkeley National Laboratory"/>
            <person name="Steindorff A."/>
            <person name="Hensen N."/>
            <person name="Bonometti L."/>
            <person name="Westerberg I."/>
            <person name="Brannstrom I.O."/>
            <person name="Guillou S."/>
            <person name="Cros-Aarteil S."/>
            <person name="Calhoun S."/>
            <person name="Haridas S."/>
            <person name="Kuo A."/>
            <person name="Mondo S."/>
            <person name="Pangilinan J."/>
            <person name="Riley R."/>
            <person name="Labutti K."/>
            <person name="Andreopoulos B."/>
            <person name="Lipzen A."/>
            <person name="Chen C."/>
            <person name="Yanf M."/>
            <person name="Daum C."/>
            <person name="Ng V."/>
            <person name="Clum A."/>
            <person name="Ohm R."/>
            <person name="Martin F."/>
            <person name="Silar P."/>
            <person name="Natvig D."/>
            <person name="Lalanne C."/>
            <person name="Gautier V."/>
            <person name="Ament-Velasquez S.L."/>
            <person name="Kruys A."/>
            <person name="Hutchinson M.I."/>
            <person name="Powell A.J."/>
            <person name="Barry K."/>
            <person name="Miller A.N."/>
            <person name="Grigoriev I.V."/>
            <person name="Debuchy R."/>
            <person name="Gladieux P."/>
            <person name="Thoren M.H."/>
            <person name="Johannesson H."/>
        </authorList>
    </citation>
    <scope>NUCLEOTIDE SEQUENCE</scope>
    <source>
        <strain evidence="4">CBS 892.96</strain>
    </source>
</reference>
<dbReference type="AlphaFoldDB" id="A0AAN6W2M7"/>
<accession>A0AAN6W2M7</accession>
<feature type="compositionally biased region" description="Polar residues" evidence="2">
    <location>
        <begin position="78"/>
        <end position="94"/>
    </location>
</feature>
<dbReference type="Proteomes" id="UP001302321">
    <property type="component" value="Unassembled WGS sequence"/>
</dbReference>
<comment type="caution">
    <text evidence="4">The sequence shown here is derived from an EMBL/GenBank/DDBJ whole genome shotgun (WGS) entry which is preliminary data.</text>
</comment>
<feature type="region of interest" description="Disordered" evidence="2">
    <location>
        <begin position="263"/>
        <end position="301"/>
    </location>
</feature>
<feature type="coiled-coil region" evidence="1">
    <location>
        <begin position="478"/>
        <end position="593"/>
    </location>
</feature>
<feature type="region of interest" description="Disordered" evidence="2">
    <location>
        <begin position="1078"/>
        <end position="1140"/>
    </location>
</feature>
<sequence length="1219" mass="136240">MAAPNDHRFSFEGGRTPSERLHYHPHPNAPVSSSHHPQSPEPERHEHRRLSDTSSASSEVLSPRSAVLPLGPRETSEQLRLQSFSELPSQVPNQQPLPSPRSGRSLSLAQIASPIKRKPLSLTASPLATRYSSPRLPELYEDLQRPEQRFARSVSLDSPTLYEFPGQNNLVASSSLRVVERAPSFDSSHLSSPASEQFGEQPASAALDAEEDVHIRNIVDRNPAASQTPHAHEPSGRLGAETASVASQESDYDQLEFAHLYSPGPEQEAEGKPTTHTNTNTKTMSFVSRKAPPPHLDLGSPIESVLESPIRTARDSNLNKPLPKSPASSKLGAFFGWAASPSRSSVTEFSDDRAYSPALSRASQNPVTVVTESYDVPLSPKSPSAYSNDDLHSPAIQYCESYLQTPADSTISLVQIEEMEDELKAISAELAASIRREMDLEDLVDRMQEQVSNAQVPGRRTSDYFSDSGYSSARFSEYDHAKEEVSQIQRRAEQEKAQLRLELTTKLSEERTMRRLLDQQIQELQQRASEVDVAQLGNAEAGDRVKELEATCEDLTHRLAEEKESKRNLEDLLAALKSELQTASNERDNLRDEIVPQLRMRVEGLEAEAAENAKLAYDTSKMQQEIEALRSQTAETSRMQQEIESLRSRDADTSKLQQEMEILRSQTADSSQMQREIEALRSLNSETSKMQQELESLRSQNAELKQTGTRMSMALSRSASVTAGSLKNKNRPMSLSRSNSTRPGPASSTEPREVLADRLKDVEAQRDALHSALRSLLERQELQNRENAKRIRQLEMERDRLLTASPKKAGYEREVSNLREEINVLRCRAEEAIEQKWQVEKGLGGLKMDLDRAEEEIATLRILLKENDILVPESLARAGSSHEEGVAPVTSASLEKAYKELQDAYTEALERITQLEESASSDERMQLAIQRLEQSLSTAVSERDDALSEASSYWTQLENMQASEKQQFAVEQDLADQLHESARRVEELAQQVRSQLDANATLRSRLATTIARGEAEQRLSTERIAGMQSRLRALEEQVVHAQTGAEERVARHEEELAMLKDAHSNQLQRLRDNAGILRSPRHFPSKSPLSPMFSLRSVSSPNNLKSPRMSTPHLSPYGTTRPDLGRSATSPPDGSDGTMTQQVEALKGRVAELEGALAAADTEMQEVVGRMNIAQIEVMNLQEQREEAVRETRKLQRLIEEERMRVFEKKFRGLSTEVR</sequence>
<feature type="compositionally biased region" description="Polar residues" evidence="2">
    <location>
        <begin position="1096"/>
        <end position="1113"/>
    </location>
</feature>
<evidence type="ECO:0000259" key="3">
    <source>
        <dbReference type="Pfam" id="PF24554"/>
    </source>
</evidence>
<name>A0AAN6W2M7_9PEZI</name>